<dbReference type="EMBL" id="CCBQ010000047">
    <property type="protein sequence ID" value="CDO96114.1"/>
    <property type="molecule type" value="Genomic_DNA"/>
</dbReference>
<evidence type="ECO:0000256" key="6">
    <source>
        <dbReference type="ARBA" id="ARBA00022676"/>
    </source>
</evidence>
<evidence type="ECO:0000256" key="3">
    <source>
        <dbReference type="ARBA" id="ARBA00011198"/>
    </source>
</evidence>
<dbReference type="GO" id="GO:0005783">
    <property type="term" value="C:endoplasmic reticulum"/>
    <property type="evidence" value="ECO:0007669"/>
    <property type="project" value="UniProtKB-SubCell"/>
</dbReference>
<name>A0A0A8LB11_9SACH</name>
<dbReference type="Gene3D" id="3.40.50.2000">
    <property type="entry name" value="Glycogen Phosphorylase B"/>
    <property type="match status" value="1"/>
</dbReference>
<dbReference type="OrthoDB" id="20273at2759"/>
<reference evidence="14 15" key="1">
    <citation type="submission" date="2014-03" db="EMBL/GenBank/DDBJ databases">
        <title>The genome of Kluyveromyces dobzhanskii.</title>
        <authorList>
            <person name="Nystedt B."/>
            <person name="Astrom S."/>
        </authorList>
    </citation>
    <scope>NUCLEOTIDE SEQUENCE [LARGE SCALE GENOMIC DNA]</scope>
    <source>
        <strain evidence="14 15">CBS 2104</strain>
    </source>
</reference>
<dbReference type="GO" id="GO:0004577">
    <property type="term" value="F:N-acetylglucosaminyldiphosphodolichol N-acetylglucosaminyltransferase activity"/>
    <property type="evidence" value="ECO:0007669"/>
    <property type="project" value="UniProtKB-EC"/>
</dbReference>
<evidence type="ECO:0000256" key="8">
    <source>
        <dbReference type="ARBA" id="ARBA00022824"/>
    </source>
</evidence>
<evidence type="ECO:0000259" key="13">
    <source>
        <dbReference type="Pfam" id="PF04101"/>
    </source>
</evidence>
<keyword evidence="7 12" id="KW-0808">Transferase</keyword>
<comment type="catalytic activity">
    <reaction evidence="11">
        <text>an N-acetyl-alpha-D-glucosaminyl-diphospho-di-trans,poly-cis-dolichol + UDP-N-acetyl-alpha-D-glucosamine = an N,N'-diacetylchitobiosyl-diphospho-di-trans,poly-cis-dolichol + UDP + H(+)</text>
        <dbReference type="Rhea" id="RHEA:23380"/>
        <dbReference type="Rhea" id="RHEA-COMP:19507"/>
        <dbReference type="Rhea" id="RHEA-COMP:19510"/>
        <dbReference type="ChEBI" id="CHEBI:15378"/>
        <dbReference type="ChEBI" id="CHEBI:57269"/>
        <dbReference type="ChEBI" id="CHEBI:57705"/>
        <dbReference type="ChEBI" id="CHEBI:58223"/>
        <dbReference type="ChEBI" id="CHEBI:58427"/>
        <dbReference type="EC" id="2.4.1.141"/>
    </reaction>
</comment>
<comment type="function">
    <text evidence="9 12">Involved in protein N-glycosylation. Essential for the second step of the dolichol-linked oligosaccharide pathway.</text>
</comment>
<keyword evidence="6 12" id="KW-0328">Glycosyltransferase</keyword>
<evidence type="ECO:0000256" key="10">
    <source>
        <dbReference type="ARBA" id="ARBA00032061"/>
    </source>
</evidence>
<evidence type="ECO:0000313" key="15">
    <source>
        <dbReference type="Proteomes" id="UP000031516"/>
    </source>
</evidence>
<dbReference type="EC" id="2.4.1.141" evidence="4 12"/>
<dbReference type="Proteomes" id="UP000031516">
    <property type="component" value="Unassembled WGS sequence"/>
</dbReference>
<accession>A0A0A8LB11</accession>
<evidence type="ECO:0000256" key="4">
    <source>
        <dbReference type="ARBA" id="ARBA00012614"/>
    </source>
</evidence>
<organism evidence="14 15">
    <name type="scientific">Kluyveromyces dobzhanskii CBS 2104</name>
    <dbReference type="NCBI Taxonomy" id="1427455"/>
    <lineage>
        <taxon>Eukaryota</taxon>
        <taxon>Fungi</taxon>
        <taxon>Dikarya</taxon>
        <taxon>Ascomycota</taxon>
        <taxon>Saccharomycotina</taxon>
        <taxon>Saccharomycetes</taxon>
        <taxon>Saccharomycetales</taxon>
        <taxon>Saccharomycetaceae</taxon>
        <taxon>Kluyveromyces</taxon>
    </lineage>
</organism>
<dbReference type="PANTHER" id="PTHR12867">
    <property type="entry name" value="GLYCOSYL TRANSFERASE-RELATED"/>
    <property type="match status" value="1"/>
</dbReference>
<dbReference type="SUPFAM" id="SSF53756">
    <property type="entry name" value="UDP-Glycosyltransferase/glycogen phosphorylase"/>
    <property type="match status" value="1"/>
</dbReference>
<dbReference type="InterPro" id="IPR039042">
    <property type="entry name" value="Alg13-like"/>
</dbReference>
<evidence type="ECO:0000256" key="9">
    <source>
        <dbReference type="ARBA" id="ARBA00024804"/>
    </source>
</evidence>
<dbReference type="Pfam" id="PF04101">
    <property type="entry name" value="Glyco_tran_28_C"/>
    <property type="match status" value="1"/>
</dbReference>
<comment type="subunit">
    <text evidence="3 12">Heterodimer with ALG14 to form a functional enzyme.</text>
</comment>
<evidence type="ECO:0000256" key="11">
    <source>
        <dbReference type="ARBA" id="ARBA00048184"/>
    </source>
</evidence>
<gene>
    <name evidence="12" type="primary">ALG13</name>
    <name evidence="14" type="ORF">KLDO_g4332</name>
</gene>
<dbReference type="PANTHER" id="PTHR12867:SF6">
    <property type="entry name" value="N-ACETYLGLUCOSAMINYLDIPHOSPHODOLICHOL N-ACETYLGLUCOSAMINYLTRANSFERASE"/>
    <property type="match status" value="1"/>
</dbReference>
<feature type="domain" description="Glycosyl transferase family 28 C-terminal" evidence="13">
    <location>
        <begin position="4"/>
        <end position="176"/>
    </location>
</feature>
<keyword evidence="8 12" id="KW-0256">Endoplasmic reticulum</keyword>
<protein>
    <recommendedName>
        <fullName evidence="5 12">UDP-N-acetylglucosamine transferase subunit ALG13</fullName>
        <ecNumber evidence="4 12">2.4.1.141</ecNumber>
    </recommendedName>
    <alternativeName>
        <fullName evidence="10 12">Asparagine-linked glycosylation protein 13</fullName>
    </alternativeName>
</protein>
<evidence type="ECO:0000256" key="12">
    <source>
        <dbReference type="RuleBase" id="RU362128"/>
    </source>
</evidence>
<comment type="caution">
    <text evidence="14">The sequence shown here is derived from an EMBL/GenBank/DDBJ whole genome shotgun (WGS) entry which is preliminary data.</text>
</comment>
<evidence type="ECO:0000256" key="5">
    <source>
        <dbReference type="ARBA" id="ARBA00017468"/>
    </source>
</evidence>
<comment type="similarity">
    <text evidence="2 12">Belongs to the glycosyltransferase 28 family.</text>
</comment>
<evidence type="ECO:0000256" key="7">
    <source>
        <dbReference type="ARBA" id="ARBA00022679"/>
    </source>
</evidence>
<sequence>MKSVLVTCGATVSFPALIETVLNRPVIGKLKNLGYTRLVVQYGRGFESSFLQLVEKHVGEFSEKSRLGIDVLDNAKNTRVVLAEGVEICGFEYLHDIETLIAKHIDLVISHAGTGSILDALRLEKKLIVVVNDTLMDNHQQLIADKFAHQRLLWSIHADTQQLLNALDKSENEVSEKIGNTYNKQFEKLLYNVAIN</sequence>
<dbReference type="GO" id="GO:0006488">
    <property type="term" value="P:dolichol-linked oligosaccharide biosynthetic process"/>
    <property type="evidence" value="ECO:0007669"/>
    <property type="project" value="InterPro"/>
</dbReference>
<evidence type="ECO:0000313" key="14">
    <source>
        <dbReference type="EMBL" id="CDO96114.1"/>
    </source>
</evidence>
<comment type="subcellular location">
    <subcellularLocation>
        <location evidence="1 12">Endoplasmic reticulum</location>
    </subcellularLocation>
</comment>
<keyword evidence="15" id="KW-1185">Reference proteome</keyword>
<evidence type="ECO:0000256" key="2">
    <source>
        <dbReference type="ARBA" id="ARBA00006962"/>
    </source>
</evidence>
<dbReference type="AlphaFoldDB" id="A0A0A8LB11"/>
<proteinExistence type="inferred from homology"/>
<dbReference type="InterPro" id="IPR007235">
    <property type="entry name" value="Glyco_trans_28_C"/>
</dbReference>
<evidence type="ECO:0000256" key="1">
    <source>
        <dbReference type="ARBA" id="ARBA00004240"/>
    </source>
</evidence>